<protein>
    <submittedName>
        <fullName evidence="1">Uncharacterized protein</fullName>
    </submittedName>
</protein>
<dbReference type="EMBL" id="AP011112">
    <property type="protein sequence ID" value="BAI69368.1"/>
    <property type="molecule type" value="Genomic_DNA"/>
</dbReference>
<dbReference type="AlphaFoldDB" id="D3DHR6"/>
<proteinExistence type="predicted"/>
<dbReference type="KEGG" id="hte:Hydth_0907"/>
<dbReference type="STRING" id="608538.HTH_0909"/>
<dbReference type="Proteomes" id="UP000002574">
    <property type="component" value="Chromosome"/>
</dbReference>
<name>D3DHR6_HYDTT</name>
<keyword evidence="2" id="KW-1185">Reference proteome</keyword>
<sequence length="96" mass="11577">MMKSRWHKQNLRSNKQNLMRSVLYRIAMEELVEDAKEVIEIKTINGRDNEKLYKLVVRVKDKEGEYIAHAVIRLTPPASNEGYLWKLVDFWWEEEK</sequence>
<organism evidence="1 2">
    <name type="scientific">Hydrogenobacter thermophilus (strain DSM 6534 / IAM 12695 / TK-6)</name>
    <dbReference type="NCBI Taxonomy" id="608538"/>
    <lineage>
        <taxon>Bacteria</taxon>
        <taxon>Pseudomonadati</taxon>
        <taxon>Aquificota</taxon>
        <taxon>Aquificia</taxon>
        <taxon>Aquificales</taxon>
        <taxon>Aquificaceae</taxon>
        <taxon>Hydrogenobacter</taxon>
    </lineage>
</organism>
<dbReference type="KEGG" id="hth:HTH_0909"/>
<accession>D3DHR6</accession>
<gene>
    <name evidence="1" type="ordered locus">HTH_0909</name>
</gene>
<evidence type="ECO:0000313" key="1">
    <source>
        <dbReference type="EMBL" id="BAI69368.1"/>
    </source>
</evidence>
<reference evidence="1 2" key="1">
    <citation type="journal article" date="2010" name="J. Bacteriol.">
        <title>Complete genome sequence of the thermophilic, obligately chemolithoautotrophic hydrogen-oxidizing bacterium Hydrogenobacter thermophilus TK-6.</title>
        <authorList>
            <person name="Arai H."/>
            <person name="Kanbe H."/>
            <person name="Ishii M."/>
            <person name="Igarashi Y."/>
        </authorList>
    </citation>
    <scope>NUCLEOTIDE SEQUENCE [LARGE SCALE GENOMIC DNA]</scope>
    <source>
        <strain evidence="2">DSM 6534 / IAM 12695 / TK-6 [Tokyo]</strain>
    </source>
</reference>
<evidence type="ECO:0000313" key="2">
    <source>
        <dbReference type="Proteomes" id="UP000002574"/>
    </source>
</evidence>